<evidence type="ECO:0000313" key="2">
    <source>
        <dbReference type="EMBL" id="MEJ1250637.1"/>
    </source>
</evidence>
<sequence>MRKSISAVCLLLLVATGSAIADTRDVVRSVTERVVSFGKDIVGGVAEGVDSGRKGAEGTDGSIVVGKHEELAGVGQIRLIGVQPWEGATATVTVEFAIDNRSDKPLRLVGFTERGSLLRIDHEGFATPLAGGHGNPAELTVPAKASIKQAFVFQGSPKDTRAVRVWGTDYALAAER</sequence>
<keyword evidence="3" id="KW-1185">Reference proteome</keyword>
<reference evidence="2 3" key="1">
    <citation type="journal article" date="2016" name="Antonie Van Leeuwenhoek">
        <title>Denitratimonas tolerans gen. nov., sp. nov., a denitrifying bacterium isolated from a bioreactor for tannery wastewater treatment.</title>
        <authorList>
            <person name="Han S.I."/>
            <person name="Kim J.O."/>
            <person name="Lee Y.R."/>
            <person name="Ekpeghere K.I."/>
            <person name="Koh S.C."/>
            <person name="Whang K.S."/>
        </authorList>
    </citation>
    <scope>NUCLEOTIDE SEQUENCE [LARGE SCALE GENOMIC DNA]</scope>
    <source>
        <strain evidence="2 3">KACC 17565</strain>
    </source>
</reference>
<dbReference type="EMBL" id="JBBDHC010000031">
    <property type="protein sequence ID" value="MEJ1250637.1"/>
    <property type="molecule type" value="Genomic_DNA"/>
</dbReference>
<dbReference type="RefSeq" id="WP_337336337.1">
    <property type="nucleotide sequence ID" value="NZ_JBBDHC010000031.1"/>
</dbReference>
<protein>
    <recommendedName>
        <fullName evidence="4">DUF4352 domain-containing protein</fullName>
    </recommendedName>
</protein>
<proteinExistence type="predicted"/>
<keyword evidence="1" id="KW-0732">Signal</keyword>
<dbReference type="Proteomes" id="UP001364472">
    <property type="component" value="Unassembled WGS sequence"/>
</dbReference>
<name>A0AAW9RAS4_9GAMM</name>
<feature type="signal peptide" evidence="1">
    <location>
        <begin position="1"/>
        <end position="21"/>
    </location>
</feature>
<accession>A0AAW9RAS4</accession>
<feature type="chain" id="PRO_5043443577" description="DUF4352 domain-containing protein" evidence="1">
    <location>
        <begin position="22"/>
        <end position="176"/>
    </location>
</feature>
<evidence type="ECO:0008006" key="4">
    <source>
        <dbReference type="Google" id="ProtNLM"/>
    </source>
</evidence>
<gene>
    <name evidence="2" type="ORF">WB794_13310</name>
</gene>
<evidence type="ECO:0000313" key="3">
    <source>
        <dbReference type="Proteomes" id="UP001364472"/>
    </source>
</evidence>
<comment type="caution">
    <text evidence="2">The sequence shown here is derived from an EMBL/GenBank/DDBJ whole genome shotgun (WGS) entry which is preliminary data.</text>
</comment>
<organism evidence="2 3">
    <name type="scientific">Denitratimonas tolerans</name>
    <dbReference type="NCBI Taxonomy" id="1338420"/>
    <lineage>
        <taxon>Bacteria</taxon>
        <taxon>Pseudomonadati</taxon>
        <taxon>Pseudomonadota</taxon>
        <taxon>Gammaproteobacteria</taxon>
        <taxon>Lysobacterales</taxon>
        <taxon>Lysobacteraceae</taxon>
        <taxon>Denitratimonas</taxon>
    </lineage>
</organism>
<evidence type="ECO:0000256" key="1">
    <source>
        <dbReference type="SAM" id="SignalP"/>
    </source>
</evidence>
<dbReference type="AlphaFoldDB" id="A0AAW9RAS4"/>